<dbReference type="InterPro" id="IPR013762">
    <property type="entry name" value="Integrase-like_cat_sf"/>
</dbReference>
<evidence type="ECO:0000256" key="5">
    <source>
        <dbReference type="ARBA" id="ARBA00022618"/>
    </source>
</evidence>
<evidence type="ECO:0000256" key="8">
    <source>
        <dbReference type="ARBA" id="ARBA00023125"/>
    </source>
</evidence>
<dbReference type="PROSITE" id="PS51900">
    <property type="entry name" value="CB"/>
    <property type="match status" value="1"/>
</dbReference>
<name>A0A3E2N3I9_9FIRM</name>
<evidence type="ECO:0000259" key="12">
    <source>
        <dbReference type="PROSITE" id="PS51898"/>
    </source>
</evidence>
<dbReference type="Pfam" id="PF00589">
    <property type="entry name" value="Phage_integrase"/>
    <property type="match status" value="1"/>
</dbReference>
<dbReference type="InterPro" id="IPR044068">
    <property type="entry name" value="CB"/>
</dbReference>
<reference evidence="14 15" key="1">
    <citation type="submission" date="2018-07" db="EMBL/GenBank/DDBJ databases">
        <title>New species, Clostridium PI-S10-A1B.</title>
        <authorList>
            <person name="Krishna G."/>
            <person name="Summeta K."/>
            <person name="Shikha S."/>
            <person name="Prabhu P.B."/>
            <person name="Suresh K."/>
        </authorList>
    </citation>
    <scope>NUCLEOTIDE SEQUENCE [LARGE SCALE GENOMIC DNA]</scope>
    <source>
        <strain evidence="14 15">PI-S10-A1B</strain>
    </source>
</reference>
<evidence type="ECO:0000259" key="13">
    <source>
        <dbReference type="PROSITE" id="PS51900"/>
    </source>
</evidence>
<evidence type="ECO:0000256" key="3">
    <source>
        <dbReference type="ARBA" id="ARBA00008857"/>
    </source>
</evidence>
<evidence type="ECO:0000256" key="11">
    <source>
        <dbReference type="PROSITE-ProRule" id="PRU01248"/>
    </source>
</evidence>
<comment type="similarity">
    <text evidence="3">Belongs to the 'phage' integrase family.</text>
</comment>
<evidence type="ECO:0000256" key="9">
    <source>
        <dbReference type="ARBA" id="ARBA00023172"/>
    </source>
</evidence>
<gene>
    <name evidence="14" type="ORF">DS742_28315</name>
</gene>
<dbReference type="InterPro" id="IPR050090">
    <property type="entry name" value="Tyrosine_recombinase_XerCD"/>
</dbReference>
<dbReference type="InterPro" id="IPR004107">
    <property type="entry name" value="Integrase_SAM-like_N"/>
</dbReference>
<accession>A0A3E2N3I9</accession>
<sequence length="335" mass="38837">MKEKIINEILMQMEPHVNTDVLRILETVIIKALYYVEVQKKETELSTEMDDNLYLMQAYEMNVRKDGLSEKTIRAYMGAMKNMLCVTDKNIRHITAVDIKYYLDLYAGKGNNTRTVNNERRFLSAVFTWFRKHGVINANPVEAVPVKKERKPPIDYLKGMEVERLRVACKKPRERALMEFLLSTGVRIGEVPQIRRQDIDWNTGEILIYAHKTSDYRTVFINDVARVHIEKYLNTRTDTSEALFAGVRAPYNAVHEDGLRLIIKQIGEKAGLKRRVYPHLFRKTMATTLRLKDCAIEDIQQMLGHKDPSTTLGFYAAGNKEHLRQVHNRYMSVGA</sequence>
<comment type="function">
    <text evidence="1">Site-specific tyrosine recombinase, which acts by catalyzing the cutting and rejoining of the recombining DNA molecules.</text>
</comment>
<protein>
    <recommendedName>
        <fullName evidence="16">Integrase</fullName>
    </recommendedName>
</protein>
<evidence type="ECO:0000256" key="7">
    <source>
        <dbReference type="ARBA" id="ARBA00022908"/>
    </source>
</evidence>
<dbReference type="GO" id="GO:0007059">
    <property type="term" value="P:chromosome segregation"/>
    <property type="evidence" value="ECO:0007669"/>
    <property type="project" value="UniProtKB-KW"/>
</dbReference>
<dbReference type="CDD" id="cd00397">
    <property type="entry name" value="DNA_BRE_C"/>
    <property type="match status" value="1"/>
</dbReference>
<keyword evidence="4" id="KW-0963">Cytoplasm</keyword>
<dbReference type="Gene3D" id="1.10.443.10">
    <property type="entry name" value="Intergrase catalytic core"/>
    <property type="match status" value="1"/>
</dbReference>
<dbReference type="InterPro" id="IPR010998">
    <property type="entry name" value="Integrase_recombinase_N"/>
</dbReference>
<proteinExistence type="inferred from homology"/>
<organism evidence="14 15">
    <name type="scientific">Lacrimispora amygdalina</name>
    <dbReference type="NCBI Taxonomy" id="253257"/>
    <lineage>
        <taxon>Bacteria</taxon>
        <taxon>Bacillati</taxon>
        <taxon>Bacillota</taxon>
        <taxon>Clostridia</taxon>
        <taxon>Lachnospirales</taxon>
        <taxon>Lachnospiraceae</taxon>
        <taxon>Lacrimispora</taxon>
    </lineage>
</organism>
<evidence type="ECO:0000256" key="2">
    <source>
        <dbReference type="ARBA" id="ARBA00004496"/>
    </source>
</evidence>
<dbReference type="RefSeq" id="WP_117420245.1">
    <property type="nucleotide sequence ID" value="NZ_QOHO01000147.1"/>
</dbReference>
<dbReference type="SUPFAM" id="SSF56349">
    <property type="entry name" value="DNA breaking-rejoining enzymes"/>
    <property type="match status" value="1"/>
</dbReference>
<dbReference type="Pfam" id="PF13495">
    <property type="entry name" value="Phage_int_SAM_4"/>
    <property type="match status" value="1"/>
</dbReference>
<keyword evidence="9" id="KW-0233">DNA recombination</keyword>
<dbReference type="GO" id="GO:0006310">
    <property type="term" value="P:DNA recombination"/>
    <property type="evidence" value="ECO:0007669"/>
    <property type="project" value="UniProtKB-KW"/>
</dbReference>
<keyword evidence="6" id="KW-0159">Chromosome partition</keyword>
<dbReference type="Proteomes" id="UP000260680">
    <property type="component" value="Unassembled WGS sequence"/>
</dbReference>
<evidence type="ECO:0000256" key="1">
    <source>
        <dbReference type="ARBA" id="ARBA00003283"/>
    </source>
</evidence>
<dbReference type="GO" id="GO:0051301">
    <property type="term" value="P:cell division"/>
    <property type="evidence" value="ECO:0007669"/>
    <property type="project" value="UniProtKB-KW"/>
</dbReference>
<dbReference type="InterPro" id="IPR011010">
    <property type="entry name" value="DNA_brk_join_enz"/>
</dbReference>
<dbReference type="GO" id="GO:0005737">
    <property type="term" value="C:cytoplasm"/>
    <property type="evidence" value="ECO:0007669"/>
    <property type="project" value="UniProtKB-SubCell"/>
</dbReference>
<dbReference type="Gene3D" id="1.10.150.130">
    <property type="match status" value="1"/>
</dbReference>
<dbReference type="EMBL" id="QOHO01000147">
    <property type="protein sequence ID" value="RFZ75569.1"/>
    <property type="molecule type" value="Genomic_DNA"/>
</dbReference>
<dbReference type="PANTHER" id="PTHR30349:SF77">
    <property type="entry name" value="TYROSINE RECOMBINASE XERC"/>
    <property type="match status" value="1"/>
</dbReference>
<dbReference type="AlphaFoldDB" id="A0A3E2N3I9"/>
<dbReference type="GO" id="GO:0015074">
    <property type="term" value="P:DNA integration"/>
    <property type="evidence" value="ECO:0007669"/>
    <property type="project" value="UniProtKB-KW"/>
</dbReference>
<evidence type="ECO:0000313" key="14">
    <source>
        <dbReference type="EMBL" id="RFZ75569.1"/>
    </source>
</evidence>
<keyword evidence="5" id="KW-0132">Cell division</keyword>
<dbReference type="GO" id="GO:0003677">
    <property type="term" value="F:DNA binding"/>
    <property type="evidence" value="ECO:0007669"/>
    <property type="project" value="UniProtKB-UniRule"/>
</dbReference>
<evidence type="ECO:0000256" key="4">
    <source>
        <dbReference type="ARBA" id="ARBA00022490"/>
    </source>
</evidence>
<feature type="domain" description="Tyr recombinase" evidence="12">
    <location>
        <begin position="150"/>
        <end position="328"/>
    </location>
</feature>
<evidence type="ECO:0008006" key="16">
    <source>
        <dbReference type="Google" id="ProtNLM"/>
    </source>
</evidence>
<dbReference type="PANTHER" id="PTHR30349">
    <property type="entry name" value="PHAGE INTEGRASE-RELATED"/>
    <property type="match status" value="1"/>
</dbReference>
<dbReference type="OrthoDB" id="9801717at2"/>
<evidence type="ECO:0000256" key="6">
    <source>
        <dbReference type="ARBA" id="ARBA00022829"/>
    </source>
</evidence>
<dbReference type="InterPro" id="IPR002104">
    <property type="entry name" value="Integrase_catalytic"/>
</dbReference>
<comment type="subcellular location">
    <subcellularLocation>
        <location evidence="2">Cytoplasm</location>
    </subcellularLocation>
</comment>
<feature type="domain" description="Core-binding (CB)" evidence="13">
    <location>
        <begin position="43"/>
        <end position="131"/>
    </location>
</feature>
<evidence type="ECO:0000256" key="10">
    <source>
        <dbReference type="ARBA" id="ARBA00023306"/>
    </source>
</evidence>
<keyword evidence="8 11" id="KW-0238">DNA-binding</keyword>
<comment type="caution">
    <text evidence="14">The sequence shown here is derived from an EMBL/GenBank/DDBJ whole genome shotgun (WGS) entry which is preliminary data.</text>
</comment>
<keyword evidence="10" id="KW-0131">Cell cycle</keyword>
<evidence type="ECO:0000313" key="15">
    <source>
        <dbReference type="Proteomes" id="UP000260680"/>
    </source>
</evidence>
<keyword evidence="7" id="KW-0229">DNA integration</keyword>
<dbReference type="PROSITE" id="PS51898">
    <property type="entry name" value="TYR_RECOMBINASE"/>
    <property type="match status" value="1"/>
</dbReference>